<accession>A0A060YU21</accession>
<gene>
    <name evidence="1" type="ORF">GSONMT00013254001</name>
</gene>
<reference evidence="1" key="2">
    <citation type="submission" date="2014-03" db="EMBL/GenBank/DDBJ databases">
        <authorList>
            <person name="Genoscope - CEA"/>
        </authorList>
    </citation>
    <scope>NUCLEOTIDE SEQUENCE</scope>
</reference>
<proteinExistence type="predicted"/>
<evidence type="ECO:0000313" key="1">
    <source>
        <dbReference type="EMBL" id="CDQ92949.1"/>
    </source>
</evidence>
<reference evidence="1" key="1">
    <citation type="journal article" date="2014" name="Nat. Commun.">
        <title>The rainbow trout genome provides novel insights into evolution after whole-genome duplication in vertebrates.</title>
        <authorList>
            <person name="Berthelot C."/>
            <person name="Brunet F."/>
            <person name="Chalopin D."/>
            <person name="Juanchich A."/>
            <person name="Bernard M."/>
            <person name="Noel B."/>
            <person name="Bento P."/>
            <person name="Da Silva C."/>
            <person name="Labadie K."/>
            <person name="Alberti A."/>
            <person name="Aury J.M."/>
            <person name="Louis A."/>
            <person name="Dehais P."/>
            <person name="Bardou P."/>
            <person name="Montfort J."/>
            <person name="Klopp C."/>
            <person name="Cabau C."/>
            <person name="Gaspin C."/>
            <person name="Thorgaard G.H."/>
            <person name="Boussaha M."/>
            <person name="Quillet E."/>
            <person name="Guyomard R."/>
            <person name="Galiana D."/>
            <person name="Bobe J."/>
            <person name="Volff J.N."/>
            <person name="Genet C."/>
            <person name="Wincker P."/>
            <person name="Jaillon O."/>
            <person name="Roest Crollius H."/>
            <person name="Guiguen Y."/>
        </authorList>
    </citation>
    <scope>NUCLEOTIDE SEQUENCE [LARGE SCALE GENOMIC DNA]</scope>
</reference>
<dbReference type="PaxDb" id="8022-A0A060YU21"/>
<organism evidence="1 2">
    <name type="scientific">Oncorhynchus mykiss</name>
    <name type="common">Rainbow trout</name>
    <name type="synonym">Salmo gairdneri</name>
    <dbReference type="NCBI Taxonomy" id="8022"/>
    <lineage>
        <taxon>Eukaryota</taxon>
        <taxon>Metazoa</taxon>
        <taxon>Chordata</taxon>
        <taxon>Craniata</taxon>
        <taxon>Vertebrata</taxon>
        <taxon>Euteleostomi</taxon>
        <taxon>Actinopterygii</taxon>
        <taxon>Neopterygii</taxon>
        <taxon>Teleostei</taxon>
        <taxon>Protacanthopterygii</taxon>
        <taxon>Salmoniformes</taxon>
        <taxon>Salmonidae</taxon>
        <taxon>Salmoninae</taxon>
        <taxon>Oncorhynchus</taxon>
    </lineage>
</organism>
<dbReference type="AlphaFoldDB" id="A0A060YU21"/>
<dbReference type="Proteomes" id="UP000193380">
    <property type="component" value="Unassembled WGS sequence"/>
</dbReference>
<dbReference type="EMBL" id="FR914159">
    <property type="protein sequence ID" value="CDQ92949.1"/>
    <property type="molecule type" value="Genomic_DNA"/>
</dbReference>
<evidence type="ECO:0000313" key="2">
    <source>
        <dbReference type="Proteomes" id="UP000193380"/>
    </source>
</evidence>
<sequence>MASTFDLSRRNPQEDFELITENWERDLRRCIQGNMGF</sequence>
<protein>
    <submittedName>
        <fullName evidence="1">Uncharacterized protein</fullName>
    </submittedName>
</protein>
<name>A0A060YU21_ONCMY</name>